<feature type="domain" description="SH3" evidence="3">
    <location>
        <begin position="490"/>
        <end position="555"/>
    </location>
</feature>
<organism evidence="4 5">
    <name type="scientific">Syphacia muris</name>
    <dbReference type="NCBI Taxonomy" id="451379"/>
    <lineage>
        <taxon>Eukaryota</taxon>
        <taxon>Metazoa</taxon>
        <taxon>Ecdysozoa</taxon>
        <taxon>Nematoda</taxon>
        <taxon>Chromadorea</taxon>
        <taxon>Rhabditida</taxon>
        <taxon>Spirurina</taxon>
        <taxon>Oxyuridomorpha</taxon>
        <taxon>Oxyuroidea</taxon>
        <taxon>Oxyuridae</taxon>
        <taxon>Syphacia</taxon>
    </lineage>
</organism>
<evidence type="ECO:0000259" key="3">
    <source>
        <dbReference type="PROSITE" id="PS50002"/>
    </source>
</evidence>
<evidence type="ECO:0000256" key="1">
    <source>
        <dbReference type="ARBA" id="ARBA00022443"/>
    </source>
</evidence>
<dbReference type="SUPFAM" id="SSF50044">
    <property type="entry name" value="SH3-domain"/>
    <property type="match status" value="1"/>
</dbReference>
<dbReference type="STRING" id="451379.A0A0N5AY31"/>
<dbReference type="InterPro" id="IPR059004">
    <property type="entry name" value="MYO15"/>
</dbReference>
<keyword evidence="1 2" id="KW-0728">SH3 domain</keyword>
<dbReference type="Proteomes" id="UP000046393">
    <property type="component" value="Unplaced"/>
</dbReference>
<dbReference type="PANTHER" id="PTHR22692:SF26">
    <property type="entry name" value="SH3 DOMAIN-CONTAINING PROTEIN"/>
    <property type="match status" value="1"/>
</dbReference>
<dbReference type="Pfam" id="PF07653">
    <property type="entry name" value="SH3_2"/>
    <property type="match status" value="1"/>
</dbReference>
<dbReference type="Pfam" id="PF26570">
    <property type="entry name" value="MYO15"/>
    <property type="match status" value="1"/>
</dbReference>
<evidence type="ECO:0000256" key="2">
    <source>
        <dbReference type="PROSITE-ProRule" id="PRU00192"/>
    </source>
</evidence>
<dbReference type="Gene3D" id="2.30.29.30">
    <property type="entry name" value="Pleckstrin-homology domain (PH domain)/Phosphotyrosine-binding domain (PTB)"/>
    <property type="match status" value="1"/>
</dbReference>
<dbReference type="WBParaSite" id="SMUV_0000986701-mRNA-1">
    <property type="protein sequence ID" value="SMUV_0000986701-mRNA-1"/>
    <property type="gene ID" value="SMUV_0000986701"/>
</dbReference>
<accession>A0A0N5AY31</accession>
<dbReference type="InterPro" id="IPR001452">
    <property type="entry name" value="SH3_domain"/>
</dbReference>
<sequence>MSMQSQLNGDDSKPIRTLANNNAYVSKIQAEKNGDIIKPQQEQVSSTIKQIQREALNKAPQPKPLNSPNKFETYDHELQSQKPMINHSILRETPAQGIALRSSLRGKHDNNSKSDVKSYGRPHRIAFEDYNNEIIRGDITNSEHHVPGKLPIALSPDNKYEAERDAIKKLREKAKELPPPVEKALFLKPNARKKQVNLHFKPVLPVEKPVQQLAPNYPTKPNPTQPTGHWVYHSDVVRESNNEVHVKAEHLQGNLYAKRIAAAPNELNAEAAPMEVSKKFDQENVNPKQTIAKPKQKPAVQYEVKPWMLTIRKELFNPYEQLDDIHEIDLLFSQIITDCRKPNRYRIRQYERDEINKILRDNAVPPDDLDHPKRMPVEIKINVIEAARRWPLYFSRFYNVIEERNNEYVNRLLGISESGVRLIARNLSNADEPLFISDHFEYCDIAELVIDETREHLQIVSRKGLIITVRSDQAEQIQHIIERFITGAGKSKIFVRATADYITKEPNLLSFKKDDIIQIITRNNQRNDSDGEWLFGKIDNRYGNLPASYVEPFEPQAVSLLLRAVF</sequence>
<reference evidence="5" key="1">
    <citation type="submission" date="2017-02" db="UniProtKB">
        <authorList>
            <consortium name="WormBaseParasite"/>
        </authorList>
    </citation>
    <scope>IDENTIFICATION</scope>
</reference>
<evidence type="ECO:0000313" key="4">
    <source>
        <dbReference type="Proteomes" id="UP000046393"/>
    </source>
</evidence>
<dbReference type="SMART" id="SM00326">
    <property type="entry name" value="SH3"/>
    <property type="match status" value="1"/>
</dbReference>
<dbReference type="AlphaFoldDB" id="A0A0N5AY31"/>
<keyword evidence="4" id="KW-1185">Reference proteome</keyword>
<dbReference type="PROSITE" id="PS50002">
    <property type="entry name" value="SH3"/>
    <property type="match status" value="1"/>
</dbReference>
<dbReference type="PANTHER" id="PTHR22692">
    <property type="entry name" value="MYOSIN VII, XV"/>
    <property type="match status" value="1"/>
</dbReference>
<dbReference type="Gene3D" id="2.30.30.40">
    <property type="entry name" value="SH3 Domains"/>
    <property type="match status" value="1"/>
</dbReference>
<dbReference type="InterPro" id="IPR036028">
    <property type="entry name" value="SH3-like_dom_sf"/>
</dbReference>
<proteinExistence type="predicted"/>
<name>A0A0N5AY31_9BILA</name>
<protein>
    <submittedName>
        <fullName evidence="5">SH3 domain-containing protein</fullName>
    </submittedName>
</protein>
<dbReference type="InterPro" id="IPR011993">
    <property type="entry name" value="PH-like_dom_sf"/>
</dbReference>
<evidence type="ECO:0000313" key="5">
    <source>
        <dbReference type="WBParaSite" id="SMUV_0000986701-mRNA-1"/>
    </source>
</evidence>
<dbReference type="InterPro" id="IPR051567">
    <property type="entry name" value="Unconventional_Myosin_ATPase"/>
</dbReference>